<dbReference type="GO" id="GO:0008270">
    <property type="term" value="F:zinc ion binding"/>
    <property type="evidence" value="ECO:0007669"/>
    <property type="project" value="UniProtKB-KW"/>
</dbReference>
<evidence type="ECO:0000313" key="7">
    <source>
        <dbReference type="Proteomes" id="UP000232722"/>
    </source>
</evidence>
<evidence type="ECO:0000256" key="5">
    <source>
        <dbReference type="ARBA" id="ARBA00023242"/>
    </source>
</evidence>
<dbReference type="VEuPathDB" id="FungiDB:RhiirA1_485831"/>
<dbReference type="VEuPathDB" id="FungiDB:FUN_012059"/>
<comment type="caution">
    <text evidence="6">The sequence shown here is derived from an EMBL/GenBank/DDBJ whole genome shotgun (WGS) entry which is preliminary data.</text>
</comment>
<dbReference type="InterPro" id="IPR052035">
    <property type="entry name" value="ZnF_BED_domain_contain"/>
</dbReference>
<keyword evidence="3" id="KW-0863">Zinc-finger</keyword>
<proteinExistence type="predicted"/>
<dbReference type="EMBL" id="LLXJ01012524">
    <property type="protein sequence ID" value="PKB92056.1"/>
    <property type="molecule type" value="Genomic_DNA"/>
</dbReference>
<reference evidence="6 7" key="1">
    <citation type="submission" date="2016-04" db="EMBL/GenBank/DDBJ databases">
        <title>Genome analyses suggest a sexual origin of heterokaryosis in a supposedly ancient asexual fungus.</title>
        <authorList>
            <person name="Ropars J."/>
            <person name="Sedzielewska K."/>
            <person name="Noel J."/>
            <person name="Charron P."/>
            <person name="Farinelli L."/>
            <person name="Marton T."/>
            <person name="Kruger M."/>
            <person name="Pelin A."/>
            <person name="Brachmann A."/>
            <person name="Corradi N."/>
        </authorList>
    </citation>
    <scope>NUCLEOTIDE SEQUENCE [LARGE SCALE GENOMIC DNA]</scope>
    <source>
        <strain evidence="6 7">A5</strain>
    </source>
</reference>
<feature type="non-terminal residue" evidence="6">
    <location>
        <position position="137"/>
    </location>
</feature>
<keyword evidence="2" id="KW-0479">Metal-binding</keyword>
<dbReference type="Proteomes" id="UP000232722">
    <property type="component" value="Unassembled WGS sequence"/>
</dbReference>
<gene>
    <name evidence="6" type="ORF">RhiirA5_446232</name>
</gene>
<accession>A0A2N0NBU6</accession>
<evidence type="ECO:0000256" key="1">
    <source>
        <dbReference type="ARBA" id="ARBA00004123"/>
    </source>
</evidence>
<sequence length="137" mass="15838">MKKAIKEMNNITSNIKWQPCTAHTLQLVVGKGLNSVKLLVLRAKKLIDFFLRPKQSQRLEEIQKKSQNQVNVNAGKTSEYFLQVVADISTRWNSTYYAWDRLIKIKGYIQILIVELVNNESDTDAKKDGKQLEKIML</sequence>
<evidence type="ECO:0000256" key="2">
    <source>
        <dbReference type="ARBA" id="ARBA00022723"/>
    </source>
</evidence>
<dbReference type="PANTHER" id="PTHR46481:SF10">
    <property type="entry name" value="ZINC FINGER BED DOMAIN-CONTAINING PROTEIN 39"/>
    <property type="match status" value="1"/>
</dbReference>
<dbReference type="SUPFAM" id="SSF53098">
    <property type="entry name" value="Ribonuclease H-like"/>
    <property type="match status" value="1"/>
</dbReference>
<keyword evidence="4" id="KW-0862">Zinc</keyword>
<dbReference type="InterPro" id="IPR012337">
    <property type="entry name" value="RNaseH-like_sf"/>
</dbReference>
<keyword evidence="5" id="KW-0539">Nucleus</keyword>
<evidence type="ECO:0000256" key="4">
    <source>
        <dbReference type="ARBA" id="ARBA00022833"/>
    </source>
</evidence>
<evidence type="ECO:0000313" key="6">
    <source>
        <dbReference type="EMBL" id="PKB92056.1"/>
    </source>
</evidence>
<dbReference type="AlphaFoldDB" id="A0A2N0NBU6"/>
<evidence type="ECO:0000256" key="3">
    <source>
        <dbReference type="ARBA" id="ARBA00022771"/>
    </source>
</evidence>
<comment type="subcellular location">
    <subcellularLocation>
        <location evidence="1">Nucleus</location>
    </subcellularLocation>
</comment>
<reference evidence="6 7" key="2">
    <citation type="submission" date="2017-09" db="EMBL/GenBank/DDBJ databases">
        <title>Extensive intraspecific genome diversity in a model arbuscular mycorrhizal fungus.</title>
        <authorList>
            <person name="Chen E.C."/>
            <person name="Morin E."/>
            <person name="Beaudet D."/>
            <person name="Noel J."/>
            <person name="Ndikumana S."/>
            <person name="Charron P."/>
            <person name="St-Onge C."/>
            <person name="Giorgi J."/>
            <person name="Grigoriev I.V."/>
            <person name="Roux C."/>
            <person name="Martin F.M."/>
            <person name="Corradi N."/>
        </authorList>
    </citation>
    <scope>NUCLEOTIDE SEQUENCE [LARGE SCALE GENOMIC DNA]</scope>
    <source>
        <strain evidence="6 7">A5</strain>
    </source>
</reference>
<dbReference type="PANTHER" id="PTHR46481">
    <property type="entry name" value="ZINC FINGER BED DOMAIN-CONTAINING PROTEIN 4"/>
    <property type="match status" value="1"/>
</dbReference>
<name>A0A2N0NBU6_9GLOM</name>
<organism evidence="6 7">
    <name type="scientific">Rhizophagus irregularis</name>
    <dbReference type="NCBI Taxonomy" id="588596"/>
    <lineage>
        <taxon>Eukaryota</taxon>
        <taxon>Fungi</taxon>
        <taxon>Fungi incertae sedis</taxon>
        <taxon>Mucoromycota</taxon>
        <taxon>Glomeromycotina</taxon>
        <taxon>Glomeromycetes</taxon>
        <taxon>Glomerales</taxon>
        <taxon>Glomeraceae</taxon>
        <taxon>Rhizophagus</taxon>
    </lineage>
</organism>
<dbReference type="GO" id="GO:0005634">
    <property type="term" value="C:nucleus"/>
    <property type="evidence" value="ECO:0007669"/>
    <property type="project" value="UniProtKB-SubCell"/>
</dbReference>
<protein>
    <submittedName>
        <fullName evidence="6">Uncharacterized protein</fullName>
    </submittedName>
</protein>